<dbReference type="GeneID" id="8591051"/>
<dbReference type="Proteomes" id="UP000008549">
    <property type="component" value="Unassembled WGS sequence"/>
</dbReference>
<organism evidence="2 3">
    <name type="scientific">Caenorhabditis briggsae</name>
    <dbReference type="NCBI Taxonomy" id="6238"/>
    <lineage>
        <taxon>Eukaryota</taxon>
        <taxon>Metazoa</taxon>
        <taxon>Ecdysozoa</taxon>
        <taxon>Nematoda</taxon>
        <taxon>Chromadorea</taxon>
        <taxon>Rhabditida</taxon>
        <taxon>Rhabditina</taxon>
        <taxon>Rhabditomorpha</taxon>
        <taxon>Rhabditoidea</taxon>
        <taxon>Rhabditidae</taxon>
        <taxon>Peloderinae</taxon>
        <taxon>Caenorhabditis</taxon>
    </lineage>
</organism>
<dbReference type="CTD" id="8591051"/>
<name>A8Y059_CAEBR</name>
<dbReference type="AlphaFoldDB" id="A8Y059"/>
<accession>A8Y059</accession>
<keyword evidence="3" id="KW-1185">Reference proteome</keyword>
<reference evidence="2 3" key="1">
    <citation type="journal article" date="2003" name="PLoS Biol.">
        <title>The genome sequence of Caenorhabditis briggsae: a platform for comparative genomics.</title>
        <authorList>
            <person name="Stein L.D."/>
            <person name="Bao Z."/>
            <person name="Blasiar D."/>
            <person name="Blumenthal T."/>
            <person name="Brent M.R."/>
            <person name="Chen N."/>
            <person name="Chinwalla A."/>
            <person name="Clarke L."/>
            <person name="Clee C."/>
            <person name="Coghlan A."/>
            <person name="Coulson A."/>
            <person name="D'Eustachio P."/>
            <person name="Fitch D.H."/>
            <person name="Fulton L.A."/>
            <person name="Fulton R.E."/>
            <person name="Griffiths-Jones S."/>
            <person name="Harris T.W."/>
            <person name="Hillier L.W."/>
            <person name="Kamath R."/>
            <person name="Kuwabara P.E."/>
            <person name="Mardis E.R."/>
            <person name="Marra M.A."/>
            <person name="Miner T.L."/>
            <person name="Minx P."/>
            <person name="Mullikin J.C."/>
            <person name="Plumb R.W."/>
            <person name="Rogers J."/>
            <person name="Schein J.E."/>
            <person name="Sohrmann M."/>
            <person name="Spieth J."/>
            <person name="Stajich J.E."/>
            <person name="Wei C."/>
            <person name="Willey D."/>
            <person name="Wilson R.K."/>
            <person name="Durbin R."/>
            <person name="Waterston R.H."/>
        </authorList>
    </citation>
    <scope>NUCLEOTIDE SEQUENCE [LARGE SCALE GENOMIC DNA]</scope>
    <source>
        <strain evidence="2 3">AF16</strain>
    </source>
</reference>
<dbReference type="eggNOG" id="ENOG502THTC">
    <property type="taxonomic scope" value="Eukaryota"/>
</dbReference>
<dbReference type="OMA" id="FEIMACD"/>
<dbReference type="RefSeq" id="XP_045097319.1">
    <property type="nucleotide sequence ID" value="XM_045243089.1"/>
</dbReference>
<evidence type="ECO:0000313" key="3">
    <source>
        <dbReference type="Proteomes" id="UP000008549"/>
    </source>
</evidence>
<dbReference type="HOGENOM" id="CLU_1548976_0_0_1"/>
<dbReference type="KEGG" id="cbr:CBG_21494"/>
<protein>
    <submittedName>
        <fullName evidence="2">Protein CBG21494</fullName>
    </submittedName>
</protein>
<evidence type="ECO:0000313" key="2">
    <source>
        <dbReference type="EMBL" id="CAP38277.2"/>
    </source>
</evidence>
<sequence>MNPQKKRLEQLKARREAQEAAEKQQLQIHNSKSKKKMTSGEAVTPEETNVKMSAESVDYEYSVEEDYEDEEYKSAKNEIVNKLLIEEKRLKKSARLAVENEKKLNSVLEEFNKRFDDFESLLDQMLEEVAGYKKNSMVTYTTMLESNSEVMELVNSLSIMSVFEIMACDPLINSLTS</sequence>
<evidence type="ECO:0000313" key="4">
    <source>
        <dbReference type="WormBase" id="CBG21494"/>
    </source>
</evidence>
<evidence type="ECO:0000256" key="1">
    <source>
        <dbReference type="SAM" id="MobiDB-lite"/>
    </source>
</evidence>
<proteinExistence type="predicted"/>
<feature type="region of interest" description="Disordered" evidence="1">
    <location>
        <begin position="1"/>
        <end position="51"/>
    </location>
</feature>
<gene>
    <name evidence="2 4" type="ORF">CBG21494</name>
    <name evidence="2" type="ORF">CBG_21494</name>
</gene>
<dbReference type="WormBase" id="CBG21494">
    <property type="protein sequence ID" value="CBP20149"/>
    <property type="gene ID" value="WBGene00040248"/>
</dbReference>
<feature type="compositionally biased region" description="Basic and acidic residues" evidence="1">
    <location>
        <begin position="1"/>
        <end position="22"/>
    </location>
</feature>
<reference evidence="2 3" key="2">
    <citation type="journal article" date="2011" name="PLoS Genet.">
        <title>Caenorhabditis briggsae recombinant inbred line genotypes reveal inter-strain incompatibility and the evolution of recombination.</title>
        <authorList>
            <person name="Ross J.A."/>
            <person name="Koboldt D.C."/>
            <person name="Staisch J.E."/>
            <person name="Chamberlin H.M."/>
            <person name="Gupta B.P."/>
            <person name="Miller R.D."/>
            <person name="Baird S.E."/>
            <person name="Haag E.S."/>
        </authorList>
    </citation>
    <scope>NUCLEOTIDE SEQUENCE [LARGE SCALE GENOMIC DNA]</scope>
    <source>
        <strain evidence="2 3">AF16</strain>
    </source>
</reference>
<dbReference type="EMBL" id="HE601387">
    <property type="protein sequence ID" value="CAP38277.2"/>
    <property type="molecule type" value="Genomic_DNA"/>
</dbReference>
<dbReference type="FunCoup" id="A8Y059">
    <property type="interactions" value="6"/>
</dbReference>
<dbReference type="InParanoid" id="A8Y059"/>